<sequence>MSQRKPNTKRYVVDATEYSAVVRCTMCPWRGFSHSKSVAYRQVATHLDRVHHDYRASHDARRRAG</sequence>
<name>A0A0K0MWM3_9CAUD</name>
<reference evidence="1 2" key="1">
    <citation type="journal article" date="2015" name="PLoS ONE">
        <title>Lysis to Kill: Evaluation of the Lytic Abilities, and Genomics of Nine Bacteriophages Infective for Gordonia spp. and Their Potential Use in Activated Sludge Foam Biocontrol.</title>
        <authorList>
            <person name="Dyson Z.A."/>
            <person name="Tucci J."/>
            <person name="Seviour R.J."/>
            <person name="Petrovski S."/>
        </authorList>
    </citation>
    <scope>NUCLEOTIDE SEQUENCE [LARGE SCALE GENOMIC DNA]</scope>
</reference>
<protein>
    <submittedName>
        <fullName evidence="1">Uncharacterized protein</fullName>
    </submittedName>
</protein>
<dbReference type="OrthoDB" id="29018at10239"/>
<accession>A0A0K0MWM3</accession>
<evidence type="ECO:0000313" key="2">
    <source>
        <dbReference type="Proteomes" id="UP000207679"/>
    </source>
</evidence>
<dbReference type="EMBL" id="KR053198">
    <property type="protein sequence ID" value="AKI28617.1"/>
    <property type="molecule type" value="Genomic_DNA"/>
</dbReference>
<dbReference type="Proteomes" id="UP000207679">
    <property type="component" value="Segment"/>
</dbReference>
<evidence type="ECO:0000313" key="1">
    <source>
        <dbReference type="EMBL" id="AKI28617.1"/>
    </source>
</evidence>
<gene>
    <name evidence="1" type="ORF">GMA5_3</name>
</gene>
<dbReference type="GeneID" id="28800016"/>
<proteinExistence type="predicted"/>
<keyword evidence="2" id="KW-1185">Reference proteome</keyword>
<organism evidence="1 2">
    <name type="scientific">Gordonia phage GMA5</name>
    <dbReference type="NCBI Taxonomy" id="1647472"/>
    <lineage>
        <taxon>Viruses</taxon>
        <taxon>Duplodnaviria</taxon>
        <taxon>Heunggongvirae</taxon>
        <taxon>Uroviricota</taxon>
        <taxon>Caudoviricetes</taxon>
        <taxon>Grutrevirus</taxon>
        <taxon>Grutrevirus GMA5</taxon>
    </lineage>
</organism>
<dbReference type="RefSeq" id="YP_009273600.1">
    <property type="nucleotide sequence ID" value="NC_030907.1"/>
</dbReference>
<dbReference type="KEGG" id="vg:28800016"/>